<sequence length="682" mass="76569">MNYKFLKIFLIFNVFHFQLILAQKCQNLYGKTKYDGECLNVAVCIGAALIGNCPNIHHICCINDQSPSLFSGFPQYKENFLKIVGNTTRNHVIYHYLAESMQAAQIDTEYKMAAYLSQLAEETSNFEQLESTTSEADIDSDIGNSQFGDGSLYRGRGGIYLRGKNNYELAERSLGLGLINSPEKAAFPSVAFKIAAWYWKNNSDIYDLSSNKTKKGSFNDIIDGTYLSFSLLTNSLTSDSKKFLKRLEINDMILSELNFRPLKKSRGLGCMLNGKQGYNVPICLAQQNSFYCGCEGDFEKKETCNYGQIKNGKCLNPNFVRCCVENYSTNIDLVIVMDNSGSIGPTYFQIEKDFVISLIQNFEIGLNKSRVAVIHFSDTAKIVTSFNQTSNSLDLINKVQSISFDGFSTNTSDALILANNTILQEVNGMRSIEEGIPKVIVVITDGVSNDRIKTLEAAQVIKDRGYNIIAAGVGWVDQEECKLMSSTPYDFEYGNDLNDLDDILFNIASKSIVQPALVKNLVPIRSTISKNQYKYFKYPLGNLTQFIIQLDQLLGNSSLFYSFVNRNPKDDSDLISFQSLRRKRETQTQIKFFNINIPTEGIYDNLYISVKGYDTLNSFEMKLSEKTALNHSETTITSQSETNATSQSNTTTTSNGQEKSSMSSFLIFILILCGNLLFNEYI</sequence>
<dbReference type="InterPro" id="IPR000726">
    <property type="entry name" value="Glyco_hydro_19_cat"/>
</dbReference>
<evidence type="ECO:0000313" key="4">
    <source>
        <dbReference type="EMBL" id="CAF0713246.1"/>
    </source>
</evidence>
<dbReference type="PANTHER" id="PTHR24020:SF20">
    <property type="entry name" value="PH DOMAIN-CONTAINING PROTEIN"/>
    <property type="match status" value="1"/>
</dbReference>
<feature type="chain" id="PRO_5032588817" description="VWFA domain-containing protein" evidence="2">
    <location>
        <begin position="23"/>
        <end position="682"/>
    </location>
</feature>
<dbReference type="Pfam" id="PF00182">
    <property type="entry name" value="Glyco_hydro_19"/>
    <property type="match status" value="1"/>
</dbReference>
<evidence type="ECO:0000256" key="1">
    <source>
        <dbReference type="SAM" id="MobiDB-lite"/>
    </source>
</evidence>
<dbReference type="InterPro" id="IPR023346">
    <property type="entry name" value="Lysozyme-like_dom_sf"/>
</dbReference>
<protein>
    <recommendedName>
        <fullName evidence="3">VWFA domain-containing protein</fullName>
    </recommendedName>
</protein>
<dbReference type="SUPFAM" id="SSF53955">
    <property type="entry name" value="Lysozyme-like"/>
    <property type="match status" value="1"/>
</dbReference>
<dbReference type="InterPro" id="IPR050525">
    <property type="entry name" value="ECM_Assembly_Org"/>
</dbReference>
<feature type="domain" description="VWFA" evidence="3">
    <location>
        <begin position="332"/>
        <end position="507"/>
    </location>
</feature>
<feature type="compositionally biased region" description="Low complexity" evidence="1">
    <location>
        <begin position="637"/>
        <end position="658"/>
    </location>
</feature>
<comment type="caution">
    <text evidence="4">The sequence shown here is derived from an EMBL/GenBank/DDBJ whole genome shotgun (WGS) entry which is preliminary data.</text>
</comment>
<keyword evidence="5" id="KW-1185">Reference proteome</keyword>
<feature type="signal peptide" evidence="2">
    <location>
        <begin position="1"/>
        <end position="22"/>
    </location>
</feature>
<dbReference type="Gene3D" id="1.10.530.10">
    <property type="match status" value="1"/>
</dbReference>
<evidence type="ECO:0000259" key="3">
    <source>
        <dbReference type="PROSITE" id="PS50234"/>
    </source>
</evidence>
<dbReference type="Proteomes" id="UP000663879">
    <property type="component" value="Unassembled WGS sequence"/>
</dbReference>
<dbReference type="GO" id="GO:0006032">
    <property type="term" value="P:chitin catabolic process"/>
    <property type="evidence" value="ECO:0007669"/>
    <property type="project" value="InterPro"/>
</dbReference>
<dbReference type="PRINTS" id="PR00453">
    <property type="entry name" value="VWFADOMAIN"/>
</dbReference>
<evidence type="ECO:0000256" key="2">
    <source>
        <dbReference type="SAM" id="SignalP"/>
    </source>
</evidence>
<dbReference type="Pfam" id="PF00092">
    <property type="entry name" value="VWA"/>
    <property type="match status" value="1"/>
</dbReference>
<dbReference type="EMBL" id="CAJNOC010000081">
    <property type="protein sequence ID" value="CAF0713246.1"/>
    <property type="molecule type" value="Genomic_DNA"/>
</dbReference>
<keyword evidence="2" id="KW-0732">Signal</keyword>
<feature type="region of interest" description="Disordered" evidence="1">
    <location>
        <begin position="632"/>
        <end position="658"/>
    </location>
</feature>
<dbReference type="InterPro" id="IPR002035">
    <property type="entry name" value="VWF_A"/>
</dbReference>
<dbReference type="SMART" id="SM00327">
    <property type="entry name" value="VWA"/>
    <property type="match status" value="1"/>
</dbReference>
<accession>A0A813M5W7</accession>
<dbReference type="AlphaFoldDB" id="A0A813M5W7"/>
<dbReference type="PANTHER" id="PTHR24020">
    <property type="entry name" value="COLLAGEN ALPHA"/>
    <property type="match status" value="1"/>
</dbReference>
<reference evidence="4" key="1">
    <citation type="submission" date="2021-02" db="EMBL/GenBank/DDBJ databases">
        <authorList>
            <person name="Nowell W R."/>
        </authorList>
    </citation>
    <scope>NUCLEOTIDE SEQUENCE</scope>
    <source>
        <strain evidence="4">Ploen Becks lab</strain>
    </source>
</reference>
<proteinExistence type="predicted"/>
<gene>
    <name evidence="4" type="ORF">OXX778_LOCUS1316</name>
</gene>
<dbReference type="CDD" id="cd01450">
    <property type="entry name" value="vWFA_subfamily_ECM"/>
    <property type="match status" value="1"/>
</dbReference>
<dbReference type="PROSITE" id="PS50234">
    <property type="entry name" value="VWFA"/>
    <property type="match status" value="1"/>
</dbReference>
<dbReference type="OrthoDB" id="5985073at2759"/>
<dbReference type="InterPro" id="IPR036465">
    <property type="entry name" value="vWFA_dom_sf"/>
</dbReference>
<dbReference type="SUPFAM" id="SSF53300">
    <property type="entry name" value="vWA-like"/>
    <property type="match status" value="1"/>
</dbReference>
<evidence type="ECO:0000313" key="5">
    <source>
        <dbReference type="Proteomes" id="UP000663879"/>
    </source>
</evidence>
<dbReference type="GO" id="GO:0016998">
    <property type="term" value="P:cell wall macromolecule catabolic process"/>
    <property type="evidence" value="ECO:0007669"/>
    <property type="project" value="InterPro"/>
</dbReference>
<organism evidence="4 5">
    <name type="scientific">Brachionus calyciflorus</name>
    <dbReference type="NCBI Taxonomy" id="104777"/>
    <lineage>
        <taxon>Eukaryota</taxon>
        <taxon>Metazoa</taxon>
        <taxon>Spiralia</taxon>
        <taxon>Gnathifera</taxon>
        <taxon>Rotifera</taxon>
        <taxon>Eurotatoria</taxon>
        <taxon>Monogononta</taxon>
        <taxon>Pseudotrocha</taxon>
        <taxon>Ploima</taxon>
        <taxon>Brachionidae</taxon>
        <taxon>Brachionus</taxon>
    </lineage>
</organism>
<name>A0A813M5W7_9BILA</name>
<dbReference type="Gene3D" id="3.40.50.410">
    <property type="entry name" value="von Willebrand factor, type A domain"/>
    <property type="match status" value="1"/>
</dbReference>
<dbReference type="GO" id="GO:0004568">
    <property type="term" value="F:chitinase activity"/>
    <property type="evidence" value="ECO:0007669"/>
    <property type="project" value="InterPro"/>
</dbReference>